<sequence>MNIQNVTSTNSATSLSIPVSSAANNTTTTTSLTSLKSTLAVWEHFILLSNELKAKYKYCKSILVYKKDTGTSHLWHHLKSCNKFKRNGTCNEQSNGSNKSNDQTHLNFPILTKWQCIENPSRKDLMQLISFYYYKKEKQELDNVDKKIQDILMKSVSSYYFLLDYFSSKISDIEQHVINSRDTSIEDKVSTFESQLDNFFEYAIKKTQTNQPDMLQEVKQYFDESIVNKTTNVLE</sequence>
<organism evidence="5 6">
    <name type="scientific">Cetraspora pellucida</name>
    <dbReference type="NCBI Taxonomy" id="1433469"/>
    <lineage>
        <taxon>Eukaryota</taxon>
        <taxon>Fungi</taxon>
        <taxon>Fungi incertae sedis</taxon>
        <taxon>Mucoromycota</taxon>
        <taxon>Glomeromycotina</taxon>
        <taxon>Glomeromycetes</taxon>
        <taxon>Diversisporales</taxon>
        <taxon>Gigasporaceae</taxon>
        <taxon>Cetraspora</taxon>
    </lineage>
</organism>
<protein>
    <submittedName>
        <fullName evidence="5">12302_t:CDS:1</fullName>
    </submittedName>
</protein>
<dbReference type="AlphaFoldDB" id="A0A9N9HCW9"/>
<dbReference type="InterPro" id="IPR003656">
    <property type="entry name" value="Znf_BED"/>
</dbReference>
<dbReference type="GO" id="GO:0008270">
    <property type="term" value="F:zinc ion binding"/>
    <property type="evidence" value="ECO:0007669"/>
    <property type="project" value="UniProtKB-KW"/>
</dbReference>
<keyword evidence="3" id="KW-0862">Zinc</keyword>
<name>A0A9N9HCW9_9GLOM</name>
<dbReference type="InterPro" id="IPR053031">
    <property type="entry name" value="Cuticle_assoc_protein"/>
</dbReference>
<keyword evidence="2" id="KW-0863">Zinc-finger</keyword>
<dbReference type="PANTHER" id="PTHR34396">
    <property type="entry name" value="OS03G0264950 PROTEIN-RELATED"/>
    <property type="match status" value="1"/>
</dbReference>
<dbReference type="SMART" id="SM00614">
    <property type="entry name" value="ZnF_BED"/>
    <property type="match status" value="1"/>
</dbReference>
<evidence type="ECO:0000313" key="5">
    <source>
        <dbReference type="EMBL" id="CAG8675145.1"/>
    </source>
</evidence>
<keyword evidence="6" id="KW-1185">Reference proteome</keyword>
<dbReference type="PANTHER" id="PTHR34396:SF25">
    <property type="entry name" value="BOUNDARY ELEMENT ASSOCIATED FACTOR"/>
    <property type="match status" value="1"/>
</dbReference>
<evidence type="ECO:0000256" key="2">
    <source>
        <dbReference type="ARBA" id="ARBA00022771"/>
    </source>
</evidence>
<dbReference type="GO" id="GO:0005634">
    <property type="term" value="C:nucleus"/>
    <property type="evidence" value="ECO:0007669"/>
    <property type="project" value="TreeGrafter"/>
</dbReference>
<accession>A0A9N9HCW9</accession>
<evidence type="ECO:0000256" key="3">
    <source>
        <dbReference type="ARBA" id="ARBA00022833"/>
    </source>
</evidence>
<evidence type="ECO:0000259" key="4">
    <source>
        <dbReference type="Pfam" id="PF02892"/>
    </source>
</evidence>
<evidence type="ECO:0000256" key="1">
    <source>
        <dbReference type="ARBA" id="ARBA00022723"/>
    </source>
</evidence>
<reference evidence="5" key="1">
    <citation type="submission" date="2021-06" db="EMBL/GenBank/DDBJ databases">
        <authorList>
            <person name="Kallberg Y."/>
            <person name="Tangrot J."/>
            <person name="Rosling A."/>
        </authorList>
    </citation>
    <scope>NUCLEOTIDE SEQUENCE</scope>
    <source>
        <strain evidence="5">FL966</strain>
    </source>
</reference>
<dbReference type="EMBL" id="CAJVQA010008656">
    <property type="protein sequence ID" value="CAG8675145.1"/>
    <property type="molecule type" value="Genomic_DNA"/>
</dbReference>
<feature type="domain" description="BED-type" evidence="4">
    <location>
        <begin position="41"/>
        <end position="81"/>
    </location>
</feature>
<gene>
    <name evidence="5" type="ORF">CPELLU_LOCUS10481</name>
</gene>
<dbReference type="Proteomes" id="UP000789759">
    <property type="component" value="Unassembled WGS sequence"/>
</dbReference>
<evidence type="ECO:0000313" key="6">
    <source>
        <dbReference type="Proteomes" id="UP000789759"/>
    </source>
</evidence>
<keyword evidence="1" id="KW-0479">Metal-binding</keyword>
<proteinExistence type="predicted"/>
<comment type="caution">
    <text evidence="5">The sequence shown here is derived from an EMBL/GenBank/DDBJ whole genome shotgun (WGS) entry which is preliminary data.</text>
</comment>
<dbReference type="OrthoDB" id="1937594at2759"/>
<dbReference type="GO" id="GO:1990837">
    <property type="term" value="F:sequence-specific double-stranded DNA binding"/>
    <property type="evidence" value="ECO:0007669"/>
    <property type="project" value="TreeGrafter"/>
</dbReference>
<dbReference type="GO" id="GO:0006357">
    <property type="term" value="P:regulation of transcription by RNA polymerase II"/>
    <property type="evidence" value="ECO:0007669"/>
    <property type="project" value="TreeGrafter"/>
</dbReference>
<dbReference type="Pfam" id="PF02892">
    <property type="entry name" value="zf-BED"/>
    <property type="match status" value="1"/>
</dbReference>